<geneLocation type="plasmid" evidence="3 4">
    <name>pSCL4</name>
</geneLocation>
<feature type="transmembrane region" description="Helical" evidence="2">
    <location>
        <begin position="22"/>
        <end position="44"/>
    </location>
</feature>
<dbReference type="Proteomes" id="UP000002357">
    <property type="component" value="Plasmid pSCL4"/>
</dbReference>
<proteinExistence type="predicted"/>
<gene>
    <name evidence="3" type="primary">spd</name>
    <name evidence="3" type="ORF">SCLAV_p0245</name>
</gene>
<reference evidence="3 4" key="1">
    <citation type="journal article" date="2010" name="Genome Biol. Evol.">
        <title>The sequence of a 1.8-mb bacterial linear plasmid reveals a rich evolutionary reservoir of secondary metabolic pathways.</title>
        <authorList>
            <person name="Medema M.H."/>
            <person name="Trefzer A."/>
            <person name="Kovalchuk A."/>
            <person name="van den Berg M."/>
            <person name="Mueller U."/>
            <person name="Heijne W."/>
            <person name="Wu L."/>
            <person name="Alam M.T."/>
            <person name="Ronning C.M."/>
            <person name="Nierman W.C."/>
            <person name="Bovenberg R.A.L."/>
            <person name="Breitling R."/>
            <person name="Takano E."/>
        </authorList>
    </citation>
    <scope>NUCLEOTIDE SEQUENCE [LARGE SCALE GENOMIC DNA]</scope>
    <source>
        <strain evidence="4">ATCC 27064 / DSM 738 / JCM 4710 / NBRC 13307 / NCIMB 12785 / NRRL 3585 / VKM Ac-602</strain>
        <plasmid evidence="3">pSCL4</plasmid>
    </source>
</reference>
<dbReference type="eggNOG" id="ENOG502ZRXZ">
    <property type="taxonomic scope" value="Bacteria"/>
</dbReference>
<feature type="compositionally biased region" description="Polar residues" evidence="1">
    <location>
        <begin position="330"/>
        <end position="353"/>
    </location>
</feature>
<feature type="region of interest" description="Disordered" evidence="1">
    <location>
        <begin position="327"/>
        <end position="353"/>
    </location>
</feature>
<dbReference type="EMBL" id="CM000914">
    <property type="protein sequence ID" value="EFG03736.2"/>
    <property type="molecule type" value="Genomic_DNA"/>
</dbReference>
<evidence type="ECO:0000313" key="3">
    <source>
        <dbReference type="EMBL" id="EFG03736.2"/>
    </source>
</evidence>
<organism evidence="3 4">
    <name type="scientific">Streptomyces clavuligerus</name>
    <dbReference type="NCBI Taxonomy" id="1901"/>
    <lineage>
        <taxon>Bacteria</taxon>
        <taxon>Bacillati</taxon>
        <taxon>Actinomycetota</taxon>
        <taxon>Actinomycetes</taxon>
        <taxon>Kitasatosporales</taxon>
        <taxon>Streptomycetaceae</taxon>
        <taxon>Streptomyces</taxon>
    </lineage>
</organism>
<keyword evidence="2" id="KW-0472">Membrane</keyword>
<keyword evidence="3" id="KW-0614">Plasmid</keyword>
<evidence type="ECO:0000313" key="4">
    <source>
        <dbReference type="Proteomes" id="UP000002357"/>
    </source>
</evidence>
<evidence type="ECO:0000256" key="2">
    <source>
        <dbReference type="SAM" id="Phobius"/>
    </source>
</evidence>
<feature type="region of interest" description="Disordered" evidence="1">
    <location>
        <begin position="458"/>
        <end position="498"/>
    </location>
</feature>
<dbReference type="GeneID" id="93733446"/>
<feature type="transmembrane region" description="Helical" evidence="2">
    <location>
        <begin position="56"/>
        <end position="81"/>
    </location>
</feature>
<dbReference type="OrthoDB" id="4142891at2"/>
<dbReference type="RefSeq" id="WP_003962993.1">
    <property type="nucleotide sequence ID" value="NZ_CM000914.1"/>
</dbReference>
<evidence type="ECO:0000256" key="1">
    <source>
        <dbReference type="SAM" id="MobiDB-lite"/>
    </source>
</evidence>
<protein>
    <submittedName>
        <fullName evidence="3">Spd1-like putative membrane protein</fullName>
    </submittedName>
</protein>
<keyword evidence="2" id="KW-1133">Transmembrane helix</keyword>
<feature type="transmembrane region" description="Helical" evidence="2">
    <location>
        <begin position="93"/>
        <end position="111"/>
    </location>
</feature>
<dbReference type="AlphaFoldDB" id="D5SIJ3"/>
<sequence>MEHTQLEPAQNERERELTWGQVLILGAAAVPMLAVGGLGGWGTFTNISRRFPEDATALGVVAAGEGATLVLALVMVGLTLLGQSSPGVVRLGLWVLPAVASATGAIVASGMKEAVVNAVTPLAMSASAEGIGLLARRIVVYRTGVDIEARRRNAATVQRMAVLRALAANHPRKYSRKRAELASWRLARKVGVGDDELGTGLVTVQRARMTSGADTALAAMFTPPPTVTPALPAPVTPSPAAVTSFSGSVTPAFGTAADRAGSVTGTLNAGPGRAGTVTGTVTGTTVRHTGVTAPPVPVPTGVTQVSADSDGIASRPGGIVALPARDAVSDTGTRSGTQSVTDTGTVTAPGTPAVTETVTGPVAVTRPVTETCAGTDWTVTPSRTAVTAVTAVTLQEIATVAGVPVPERGERLTGTQLVVVLRHLRYREDPPLSYRQAVAAFREAGFVGGEERIRRTWAELTAQEGGSSGETGGPSGDTGSGDGTDTDRQDEEEAAPRP</sequence>
<accession>D5SIJ3</accession>
<name>D5SIJ3_STRCL</name>
<feature type="compositionally biased region" description="Acidic residues" evidence="1">
    <location>
        <begin position="488"/>
        <end position="498"/>
    </location>
</feature>
<keyword evidence="2" id="KW-0812">Transmembrane</keyword>
<feature type="compositionally biased region" description="Gly residues" evidence="1">
    <location>
        <begin position="466"/>
        <end position="482"/>
    </location>
</feature>
<keyword evidence="4" id="KW-1185">Reference proteome</keyword>